<dbReference type="RefSeq" id="WP_015515187.1">
    <property type="nucleotide sequence ID" value="NZ_JAQENQ010000014.1"/>
</dbReference>
<keyword evidence="1" id="KW-0472">Membrane</keyword>
<dbReference type="AlphaFoldDB" id="A0A3E2TLR7"/>
<keyword evidence="1" id="KW-0812">Transmembrane</keyword>
<feature type="transmembrane region" description="Helical" evidence="1">
    <location>
        <begin position="226"/>
        <end position="248"/>
    </location>
</feature>
<name>A0A3E2TLR7_9FIRM</name>
<proteinExistence type="predicted"/>
<reference evidence="2 3" key="1">
    <citation type="submission" date="2018-08" db="EMBL/GenBank/DDBJ databases">
        <title>A genome reference for cultivated species of the human gut microbiota.</title>
        <authorList>
            <person name="Zou Y."/>
            <person name="Xue W."/>
            <person name="Luo G."/>
        </authorList>
    </citation>
    <scope>NUCLEOTIDE SEQUENCE [LARGE SCALE GENOMIC DNA]</scope>
    <source>
        <strain evidence="2 3">AF45-17</strain>
    </source>
</reference>
<feature type="transmembrane region" description="Helical" evidence="1">
    <location>
        <begin position="86"/>
        <end position="104"/>
    </location>
</feature>
<dbReference type="EMBL" id="QVEP01000031">
    <property type="protein sequence ID" value="RGB78273.1"/>
    <property type="molecule type" value="Genomic_DNA"/>
</dbReference>
<sequence>MIVTIIMILTDWLMVGVTKLVYSCKVAYRQGMLFGVHVPEKASELPEVKTMIEKYQSWMKAFYRWHFAIGTVICFLGMWYMSIFVIAWTVWMTAFFIGVMGKVWQTHRHMYELKMQKGWYEATSEEEQVTSAVDTKTAARTAQMAVPMICHALPLIVLCGPLVIPGLWHAMAINSESWIIFVCCLLVCGCLLGVALFYDKMGNKIYSEHSDINFQVNCLEKRMTSVGFLASSICNSLAFWPIAGTLLSGKWMDWSWLGLYALFESAAGIVMIVLFFIIRRRKEALLKQDTAPMYIDDDYYWRNGWYSNPDDRRLFIQDRYSSMNYTVNLGRTVGKVITGITYGLLIVMMAVFCLWLLKIDFTPVRMQVTDNTVAITSGYSNISFDRDEIEDMQLLDALPDDNFYKVNGSADGKQYLGKFKGKEAGKCQMYVTLDVTPILEIKMPEYTIFINSREGGMAESWYQELKQ</sequence>
<feature type="transmembrane region" description="Helical" evidence="1">
    <location>
        <begin position="177"/>
        <end position="198"/>
    </location>
</feature>
<protein>
    <recommendedName>
        <fullName evidence="4">Bacterial Pleckstrin homology domain-containing protein</fullName>
    </recommendedName>
</protein>
<evidence type="ECO:0000313" key="2">
    <source>
        <dbReference type="EMBL" id="RGB78273.1"/>
    </source>
</evidence>
<keyword evidence="1" id="KW-1133">Transmembrane helix</keyword>
<dbReference type="Proteomes" id="UP000260773">
    <property type="component" value="Unassembled WGS sequence"/>
</dbReference>
<feature type="transmembrane region" description="Helical" evidence="1">
    <location>
        <begin position="149"/>
        <end position="171"/>
    </location>
</feature>
<accession>A0A3E2TLR7</accession>
<feature type="transmembrane region" description="Helical" evidence="1">
    <location>
        <begin position="254"/>
        <end position="278"/>
    </location>
</feature>
<gene>
    <name evidence="2" type="ORF">DW070_11690</name>
</gene>
<evidence type="ECO:0000256" key="1">
    <source>
        <dbReference type="SAM" id="Phobius"/>
    </source>
</evidence>
<evidence type="ECO:0008006" key="4">
    <source>
        <dbReference type="Google" id="ProtNLM"/>
    </source>
</evidence>
<feature type="transmembrane region" description="Helical" evidence="1">
    <location>
        <begin position="61"/>
        <end position="80"/>
    </location>
</feature>
<feature type="transmembrane region" description="Helical" evidence="1">
    <location>
        <begin position="336"/>
        <end position="357"/>
    </location>
</feature>
<evidence type="ECO:0000313" key="3">
    <source>
        <dbReference type="Proteomes" id="UP000260773"/>
    </source>
</evidence>
<organism evidence="2 3">
    <name type="scientific">Coprococcus catus</name>
    <dbReference type="NCBI Taxonomy" id="116085"/>
    <lineage>
        <taxon>Bacteria</taxon>
        <taxon>Bacillati</taxon>
        <taxon>Bacillota</taxon>
        <taxon>Clostridia</taxon>
        <taxon>Lachnospirales</taxon>
        <taxon>Lachnospiraceae</taxon>
        <taxon>Coprococcus</taxon>
    </lineage>
</organism>
<comment type="caution">
    <text evidence="2">The sequence shown here is derived from an EMBL/GenBank/DDBJ whole genome shotgun (WGS) entry which is preliminary data.</text>
</comment>